<sequence length="75" mass="7704">MVKAGLSFLEILLCGQLLGTFLTHHTHQLVKAGIECAHCVGGLSRTRARCGGVVGFTKRPGVGSTGWQGGGIAQG</sequence>
<name>A0A0L6UKJ8_9BASI</name>
<dbReference type="VEuPathDB" id="FungiDB:VP01_5231g1"/>
<dbReference type="Proteomes" id="UP000037035">
    <property type="component" value="Unassembled WGS sequence"/>
</dbReference>
<feature type="signal peptide" evidence="1">
    <location>
        <begin position="1"/>
        <end position="19"/>
    </location>
</feature>
<dbReference type="EMBL" id="LAVV01010422">
    <property type="protein sequence ID" value="KNZ49066.1"/>
    <property type="molecule type" value="Genomic_DNA"/>
</dbReference>
<organism evidence="2 3">
    <name type="scientific">Puccinia sorghi</name>
    <dbReference type="NCBI Taxonomy" id="27349"/>
    <lineage>
        <taxon>Eukaryota</taxon>
        <taxon>Fungi</taxon>
        <taxon>Dikarya</taxon>
        <taxon>Basidiomycota</taxon>
        <taxon>Pucciniomycotina</taxon>
        <taxon>Pucciniomycetes</taxon>
        <taxon>Pucciniales</taxon>
        <taxon>Pucciniaceae</taxon>
        <taxon>Puccinia</taxon>
    </lineage>
</organism>
<gene>
    <name evidence="2" type="ORF">VP01_5231g1</name>
</gene>
<dbReference type="AlphaFoldDB" id="A0A0L6UKJ8"/>
<keyword evidence="3" id="KW-1185">Reference proteome</keyword>
<evidence type="ECO:0000313" key="2">
    <source>
        <dbReference type="EMBL" id="KNZ49066.1"/>
    </source>
</evidence>
<evidence type="ECO:0000256" key="1">
    <source>
        <dbReference type="SAM" id="SignalP"/>
    </source>
</evidence>
<reference evidence="2 3" key="1">
    <citation type="submission" date="2015-08" db="EMBL/GenBank/DDBJ databases">
        <title>Next Generation Sequencing and Analysis of the Genome of Puccinia sorghi L Schw, the Causal Agent of Maize Common Rust.</title>
        <authorList>
            <person name="Rochi L."/>
            <person name="Burguener G."/>
            <person name="Darino M."/>
            <person name="Turjanski A."/>
            <person name="Kreff E."/>
            <person name="Dieguez M.J."/>
            <person name="Sacco F."/>
        </authorList>
    </citation>
    <scope>NUCLEOTIDE SEQUENCE [LARGE SCALE GENOMIC DNA]</scope>
    <source>
        <strain evidence="2 3">RO10H11247</strain>
    </source>
</reference>
<comment type="caution">
    <text evidence="2">The sequence shown here is derived from an EMBL/GenBank/DDBJ whole genome shotgun (WGS) entry which is preliminary data.</text>
</comment>
<protein>
    <submittedName>
        <fullName evidence="2">Putative signal peptide protein</fullName>
    </submittedName>
</protein>
<keyword evidence="1" id="KW-0732">Signal</keyword>
<accession>A0A0L6UKJ8</accession>
<evidence type="ECO:0000313" key="3">
    <source>
        <dbReference type="Proteomes" id="UP000037035"/>
    </source>
</evidence>
<feature type="chain" id="PRO_5005567913" evidence="1">
    <location>
        <begin position="20"/>
        <end position="75"/>
    </location>
</feature>
<proteinExistence type="predicted"/>